<organism evidence="2 3">
    <name type="scientific">Anaeromicropila herbilytica</name>
    <dbReference type="NCBI Taxonomy" id="2785025"/>
    <lineage>
        <taxon>Bacteria</taxon>
        <taxon>Bacillati</taxon>
        <taxon>Bacillota</taxon>
        <taxon>Clostridia</taxon>
        <taxon>Lachnospirales</taxon>
        <taxon>Lachnospiraceae</taxon>
        <taxon>Anaeromicropila</taxon>
    </lineage>
</organism>
<evidence type="ECO:0000313" key="2">
    <source>
        <dbReference type="EMBL" id="BCN29973.1"/>
    </source>
</evidence>
<evidence type="ECO:0000313" key="3">
    <source>
        <dbReference type="Proteomes" id="UP000595897"/>
    </source>
</evidence>
<accession>A0A7R7IBT4</accession>
<reference evidence="2 3" key="1">
    <citation type="submission" date="2020-11" db="EMBL/GenBank/DDBJ databases">
        <title>Draft genome sequencing of a Lachnospiraceae strain isolated from anoxic soil subjected to BSD treatment.</title>
        <authorList>
            <person name="Uek A."/>
            <person name="Tonouchi A."/>
        </authorList>
    </citation>
    <scope>NUCLEOTIDE SEQUENCE [LARGE SCALE GENOMIC DNA]</scope>
    <source>
        <strain evidence="2 3">TB5</strain>
    </source>
</reference>
<keyword evidence="3" id="KW-1185">Reference proteome</keyword>
<dbReference type="RefSeq" id="WP_271715227.1">
    <property type="nucleotide sequence ID" value="NZ_AP024169.1"/>
</dbReference>
<dbReference type="KEGG" id="ahb:bsdtb5_12680"/>
<sequence length="386" mass="40961">MPDIVIKGDAAKNQLDDEKQMQVQLLEISNRIASVKGNLRFKILAAEQIGNQLEQLKSNVERHSVGMSSLSQVLNESIEKYNATENDIINHTRGENISSNESSDGKSINGRSSKSSSASKADSRGFFQKLFQDGKVDESLFNQSMAASGTLFGIDTGFERNQKGLGFTVKTGLESEWNLKKGDMQSSANFKAETYMYNEEDKAHFGIASSKFTESVGVSGVKADLVVGLMKDGKIDPSLNAKATAQAKVASASEEVQIGTDEYNAHASVEGTLGDAKAEAGIGVGDLGVDENGNKEYGVQAKVGAEASLLKGEAKTGFTVCGVKVDAGIEGKLVSVGASADVSVTDEDASVKVGASLFAGGDIKVKVDWSKFKLPEFDWPDSLSLT</sequence>
<proteinExistence type="predicted"/>
<gene>
    <name evidence="2" type="ORF">bsdtb5_12680</name>
</gene>
<evidence type="ECO:0000256" key="1">
    <source>
        <dbReference type="SAM" id="MobiDB-lite"/>
    </source>
</evidence>
<protein>
    <submittedName>
        <fullName evidence="2">Uncharacterized protein</fullName>
    </submittedName>
</protein>
<dbReference type="AlphaFoldDB" id="A0A7R7IBT4"/>
<feature type="compositionally biased region" description="Polar residues" evidence="1">
    <location>
        <begin position="95"/>
        <end position="111"/>
    </location>
</feature>
<dbReference type="Proteomes" id="UP000595897">
    <property type="component" value="Chromosome"/>
</dbReference>
<dbReference type="EMBL" id="AP024169">
    <property type="protein sequence ID" value="BCN29973.1"/>
    <property type="molecule type" value="Genomic_DNA"/>
</dbReference>
<name>A0A7R7IBT4_9FIRM</name>
<feature type="region of interest" description="Disordered" evidence="1">
    <location>
        <begin position="90"/>
        <end position="120"/>
    </location>
</feature>